<keyword evidence="3" id="KW-1185">Reference proteome</keyword>
<evidence type="ECO:0000256" key="1">
    <source>
        <dbReference type="SAM" id="MobiDB-lite"/>
    </source>
</evidence>
<accession>A0AAW0H3B6</accession>
<sequence>MWMHSDPQAPRLSDPPNQRRGSPSAAAASPAPFGWSRALVLDGTVYWLRASLGTDQATDSRFVSKPIFLTSLHMVESLRHSTDCVGVHA</sequence>
<protein>
    <submittedName>
        <fullName evidence="2">Uncharacterized protein</fullName>
    </submittedName>
</protein>
<feature type="region of interest" description="Disordered" evidence="1">
    <location>
        <begin position="1"/>
        <end position="30"/>
    </location>
</feature>
<dbReference type="Proteomes" id="UP001488838">
    <property type="component" value="Unassembled WGS sequence"/>
</dbReference>
<proteinExistence type="predicted"/>
<dbReference type="EMBL" id="JBBHLL010001345">
    <property type="protein sequence ID" value="KAK7796201.1"/>
    <property type="molecule type" value="Genomic_DNA"/>
</dbReference>
<name>A0AAW0H3B6_MYOGA</name>
<organism evidence="2 3">
    <name type="scientific">Myodes glareolus</name>
    <name type="common">Bank vole</name>
    <name type="synonym">Clethrionomys glareolus</name>
    <dbReference type="NCBI Taxonomy" id="447135"/>
    <lineage>
        <taxon>Eukaryota</taxon>
        <taxon>Metazoa</taxon>
        <taxon>Chordata</taxon>
        <taxon>Craniata</taxon>
        <taxon>Vertebrata</taxon>
        <taxon>Euteleostomi</taxon>
        <taxon>Mammalia</taxon>
        <taxon>Eutheria</taxon>
        <taxon>Euarchontoglires</taxon>
        <taxon>Glires</taxon>
        <taxon>Rodentia</taxon>
        <taxon>Myomorpha</taxon>
        <taxon>Muroidea</taxon>
        <taxon>Cricetidae</taxon>
        <taxon>Arvicolinae</taxon>
        <taxon>Myodes</taxon>
    </lineage>
</organism>
<gene>
    <name evidence="2" type="ORF">U0070_011562</name>
</gene>
<evidence type="ECO:0000313" key="3">
    <source>
        <dbReference type="Proteomes" id="UP001488838"/>
    </source>
</evidence>
<comment type="caution">
    <text evidence="2">The sequence shown here is derived from an EMBL/GenBank/DDBJ whole genome shotgun (WGS) entry which is preliminary data.</text>
</comment>
<evidence type="ECO:0000313" key="2">
    <source>
        <dbReference type="EMBL" id="KAK7796201.1"/>
    </source>
</evidence>
<dbReference type="AlphaFoldDB" id="A0AAW0H3B6"/>
<reference evidence="2 3" key="1">
    <citation type="journal article" date="2023" name="bioRxiv">
        <title>Conserved and derived expression patterns and positive selection on dental genes reveal complex evolutionary context of ever-growing rodent molars.</title>
        <authorList>
            <person name="Calamari Z.T."/>
            <person name="Song A."/>
            <person name="Cohen E."/>
            <person name="Akter M."/>
            <person name="Roy R.D."/>
            <person name="Hallikas O."/>
            <person name="Christensen M.M."/>
            <person name="Li P."/>
            <person name="Marangoni P."/>
            <person name="Jernvall J."/>
            <person name="Klein O.D."/>
        </authorList>
    </citation>
    <scope>NUCLEOTIDE SEQUENCE [LARGE SCALE GENOMIC DNA]</scope>
    <source>
        <strain evidence="2">V071</strain>
    </source>
</reference>